<dbReference type="EMBL" id="KB469397">
    <property type="protein sequence ID" value="EPQ50028.1"/>
    <property type="molecule type" value="Genomic_DNA"/>
</dbReference>
<dbReference type="RefSeq" id="XP_007871515.1">
    <property type="nucleotide sequence ID" value="XM_007873324.1"/>
</dbReference>
<protein>
    <submittedName>
        <fullName evidence="3">Uncharacterized protein</fullName>
    </submittedName>
</protein>
<proteinExistence type="predicted"/>
<gene>
    <name evidence="3" type="ORF">GLOTRDRAFT_141640</name>
</gene>
<evidence type="ECO:0000313" key="4">
    <source>
        <dbReference type="Proteomes" id="UP000030669"/>
    </source>
</evidence>
<dbReference type="KEGG" id="gtr:GLOTRDRAFT_141640"/>
<keyword evidence="2" id="KW-0472">Membrane</keyword>
<dbReference type="Proteomes" id="UP000030669">
    <property type="component" value="Unassembled WGS sequence"/>
</dbReference>
<keyword evidence="2" id="KW-0812">Transmembrane</keyword>
<dbReference type="OrthoDB" id="3269274at2759"/>
<dbReference type="HOGENOM" id="CLU_580114_0_0_1"/>
<dbReference type="GeneID" id="19304834"/>
<feature type="compositionally biased region" description="Acidic residues" evidence="1">
    <location>
        <begin position="184"/>
        <end position="205"/>
    </location>
</feature>
<reference evidence="3 4" key="1">
    <citation type="journal article" date="2012" name="Science">
        <title>The Paleozoic origin of enzymatic lignin decomposition reconstructed from 31 fungal genomes.</title>
        <authorList>
            <person name="Floudas D."/>
            <person name="Binder M."/>
            <person name="Riley R."/>
            <person name="Barry K."/>
            <person name="Blanchette R.A."/>
            <person name="Henrissat B."/>
            <person name="Martinez A.T."/>
            <person name="Otillar R."/>
            <person name="Spatafora J.W."/>
            <person name="Yadav J.S."/>
            <person name="Aerts A."/>
            <person name="Benoit I."/>
            <person name="Boyd A."/>
            <person name="Carlson A."/>
            <person name="Copeland A."/>
            <person name="Coutinho P.M."/>
            <person name="de Vries R.P."/>
            <person name="Ferreira P."/>
            <person name="Findley K."/>
            <person name="Foster B."/>
            <person name="Gaskell J."/>
            <person name="Glotzer D."/>
            <person name="Gorecki P."/>
            <person name="Heitman J."/>
            <person name="Hesse C."/>
            <person name="Hori C."/>
            <person name="Igarashi K."/>
            <person name="Jurgens J.A."/>
            <person name="Kallen N."/>
            <person name="Kersten P."/>
            <person name="Kohler A."/>
            <person name="Kuees U."/>
            <person name="Kumar T.K.A."/>
            <person name="Kuo A."/>
            <person name="LaButti K."/>
            <person name="Larrondo L.F."/>
            <person name="Lindquist E."/>
            <person name="Ling A."/>
            <person name="Lombard V."/>
            <person name="Lucas S."/>
            <person name="Lundell T."/>
            <person name="Martin R."/>
            <person name="McLaughlin D.J."/>
            <person name="Morgenstern I."/>
            <person name="Morin E."/>
            <person name="Murat C."/>
            <person name="Nagy L.G."/>
            <person name="Nolan M."/>
            <person name="Ohm R.A."/>
            <person name="Patyshakuliyeva A."/>
            <person name="Rokas A."/>
            <person name="Ruiz-Duenas F.J."/>
            <person name="Sabat G."/>
            <person name="Salamov A."/>
            <person name="Samejima M."/>
            <person name="Schmutz J."/>
            <person name="Slot J.C."/>
            <person name="St John F."/>
            <person name="Stenlid J."/>
            <person name="Sun H."/>
            <person name="Sun S."/>
            <person name="Syed K."/>
            <person name="Tsang A."/>
            <person name="Wiebenga A."/>
            <person name="Young D."/>
            <person name="Pisabarro A."/>
            <person name="Eastwood D.C."/>
            <person name="Martin F."/>
            <person name="Cullen D."/>
            <person name="Grigoriev I.V."/>
            <person name="Hibbett D.S."/>
        </authorList>
    </citation>
    <scope>NUCLEOTIDE SEQUENCE [LARGE SCALE GENOMIC DNA]</scope>
    <source>
        <strain evidence="3 4">ATCC 11539</strain>
    </source>
</reference>
<feature type="region of interest" description="Disordered" evidence="1">
    <location>
        <begin position="184"/>
        <end position="213"/>
    </location>
</feature>
<evidence type="ECO:0000256" key="2">
    <source>
        <dbReference type="SAM" id="Phobius"/>
    </source>
</evidence>
<keyword evidence="4" id="KW-1185">Reference proteome</keyword>
<evidence type="ECO:0000256" key="1">
    <source>
        <dbReference type="SAM" id="MobiDB-lite"/>
    </source>
</evidence>
<name>S7PRM3_GLOTA</name>
<dbReference type="AlphaFoldDB" id="S7PRM3"/>
<keyword evidence="2" id="KW-1133">Transmembrane helix</keyword>
<feature type="transmembrane region" description="Helical" evidence="2">
    <location>
        <begin position="358"/>
        <end position="378"/>
    </location>
</feature>
<organism evidence="3 4">
    <name type="scientific">Gloeophyllum trabeum (strain ATCC 11539 / FP-39264 / Madison 617)</name>
    <name type="common">Brown rot fungus</name>
    <dbReference type="NCBI Taxonomy" id="670483"/>
    <lineage>
        <taxon>Eukaryota</taxon>
        <taxon>Fungi</taxon>
        <taxon>Dikarya</taxon>
        <taxon>Basidiomycota</taxon>
        <taxon>Agaricomycotina</taxon>
        <taxon>Agaricomycetes</taxon>
        <taxon>Gloeophyllales</taxon>
        <taxon>Gloeophyllaceae</taxon>
        <taxon>Gloeophyllum</taxon>
    </lineage>
</organism>
<evidence type="ECO:0000313" key="3">
    <source>
        <dbReference type="EMBL" id="EPQ50028.1"/>
    </source>
</evidence>
<sequence>MAALSTSDLADDGLQMRIAKERQNKLFYIRYIPNAPLAMTGFRAIKLSGTSTDNRDFDLLGNGGLHEDYIVPGPSPEEDRQYETIGKTMNMVRDLCAYMDRSDGGFTFVLRTRGAAIPTDSDRSCGPMVPLQLYLPAREVSEAFDIVNVVDRIKRIFVEDIALPHFRRFAERCERSNIEPVQLELEEFDSGDDSQVTEDGTESSEDPANQRDRLPDEVIEKWLSCGSLEEAEEYIRPFLAPAAAEPSLDRKPVVNQTWGAANDNSSHITSRVPIISIGSHTDAVIDQLHLDDNLIPKLHEIPCSVRSSRWKEAILRDGWDLSESDAHSLAQAMLSDICGDLKRHYKVSEAGIRRSGCMSTLVVIILIETSLLVFLFALQNVE</sequence>
<accession>S7PRM3</accession>